<proteinExistence type="predicted"/>
<protein>
    <submittedName>
        <fullName evidence="1">Jg27844 protein</fullName>
    </submittedName>
</protein>
<evidence type="ECO:0000313" key="1">
    <source>
        <dbReference type="EMBL" id="CAH2227074.1"/>
    </source>
</evidence>
<sequence>MTLLPVYKRITIFLLSLDLSLVYGAWRSLLIVCDSDALYAHPSRLPELFVCIRKITTQLNIVKMSEKKDGTGPGGEEEFSVEKILDRRVRLGK</sequence>
<keyword evidence="2" id="KW-1185">Reference proteome</keyword>
<feature type="non-terminal residue" evidence="1">
    <location>
        <position position="1"/>
    </location>
</feature>
<evidence type="ECO:0000313" key="2">
    <source>
        <dbReference type="Proteomes" id="UP000838756"/>
    </source>
</evidence>
<name>A0A8S4QZU9_9NEOP</name>
<dbReference type="EMBL" id="CAKXAJ010022369">
    <property type="protein sequence ID" value="CAH2227074.1"/>
    <property type="molecule type" value="Genomic_DNA"/>
</dbReference>
<organism evidence="1 2">
    <name type="scientific">Pararge aegeria aegeria</name>
    <dbReference type="NCBI Taxonomy" id="348720"/>
    <lineage>
        <taxon>Eukaryota</taxon>
        <taxon>Metazoa</taxon>
        <taxon>Ecdysozoa</taxon>
        <taxon>Arthropoda</taxon>
        <taxon>Hexapoda</taxon>
        <taxon>Insecta</taxon>
        <taxon>Pterygota</taxon>
        <taxon>Neoptera</taxon>
        <taxon>Endopterygota</taxon>
        <taxon>Lepidoptera</taxon>
        <taxon>Glossata</taxon>
        <taxon>Ditrysia</taxon>
        <taxon>Papilionoidea</taxon>
        <taxon>Nymphalidae</taxon>
        <taxon>Satyrinae</taxon>
        <taxon>Satyrini</taxon>
        <taxon>Parargina</taxon>
        <taxon>Pararge</taxon>
    </lineage>
</organism>
<gene>
    <name evidence="1" type="primary">jg27844</name>
    <name evidence="1" type="ORF">PAEG_LOCUS7608</name>
</gene>
<reference evidence="1" key="1">
    <citation type="submission" date="2022-03" db="EMBL/GenBank/DDBJ databases">
        <authorList>
            <person name="Lindestad O."/>
        </authorList>
    </citation>
    <scope>NUCLEOTIDE SEQUENCE</scope>
</reference>
<accession>A0A8S4QZU9</accession>
<comment type="caution">
    <text evidence="1">The sequence shown here is derived from an EMBL/GenBank/DDBJ whole genome shotgun (WGS) entry which is preliminary data.</text>
</comment>
<dbReference type="AlphaFoldDB" id="A0A8S4QZU9"/>
<dbReference type="Proteomes" id="UP000838756">
    <property type="component" value="Unassembled WGS sequence"/>
</dbReference>